<sequence length="167" mass="19130">MKGMKVEVLNSDAVLPSRVYWIASVIQTAGYRVLLRYEGFENDASHDFWCNLGTVDVHPIGWCAINSKILVPPRTIHAKFTDWKGYLMKRLVGSRTLPVDFHIKDCPNHGFKVGMKLEAVDLMEPRLICVATVKRVVHRLLSIHFDGWDNEYDQWVDCESPDIYPVG</sequence>
<dbReference type="InterPro" id="IPR050548">
    <property type="entry name" value="PcG_chromatin_remod_factors"/>
</dbReference>
<keyword evidence="4" id="KW-1185">Reference proteome</keyword>
<comment type="caution">
    <text evidence="3">The sequence shown here is derived from an EMBL/GenBank/DDBJ whole genome shotgun (WGS) entry which is preliminary data.</text>
</comment>
<gene>
    <name evidence="3" type="ORF">HJG63_010368</name>
</gene>
<proteinExistence type="predicted"/>
<dbReference type="Pfam" id="PF02820">
    <property type="entry name" value="MBT"/>
    <property type="match status" value="2"/>
</dbReference>
<dbReference type="Gene3D" id="2.30.30.140">
    <property type="match status" value="2"/>
</dbReference>
<evidence type="ECO:0000313" key="4">
    <source>
        <dbReference type="Proteomes" id="UP000593571"/>
    </source>
</evidence>
<evidence type="ECO:0000256" key="1">
    <source>
        <dbReference type="ARBA" id="ARBA00022737"/>
    </source>
</evidence>
<dbReference type="SMART" id="SM00561">
    <property type="entry name" value="MBT"/>
    <property type="match status" value="2"/>
</dbReference>
<dbReference type="PANTHER" id="PTHR12247:SF64">
    <property type="entry name" value="LETHAL(3)MALIGNANT BRAIN TUMOR-LIKE PROTEIN 2"/>
    <property type="match status" value="1"/>
</dbReference>
<dbReference type="PROSITE" id="PS51079">
    <property type="entry name" value="MBT"/>
    <property type="match status" value="2"/>
</dbReference>
<dbReference type="InterPro" id="IPR004092">
    <property type="entry name" value="Mbt"/>
</dbReference>
<dbReference type="AlphaFoldDB" id="A0A7J8JHG0"/>
<dbReference type="GO" id="GO:0003682">
    <property type="term" value="F:chromatin binding"/>
    <property type="evidence" value="ECO:0007669"/>
    <property type="project" value="TreeGrafter"/>
</dbReference>
<dbReference type="OrthoDB" id="5800688at2759"/>
<accession>A0A7J8JHG0</accession>
<dbReference type="GO" id="GO:0005634">
    <property type="term" value="C:nucleus"/>
    <property type="evidence" value="ECO:0007669"/>
    <property type="project" value="InterPro"/>
</dbReference>
<keyword evidence="1" id="KW-0677">Repeat</keyword>
<feature type="repeat" description="MBT" evidence="2">
    <location>
        <begin position="1"/>
        <end position="73"/>
    </location>
</feature>
<name>A0A7J8JHG0_ROUAE</name>
<feature type="repeat" description="MBT" evidence="2">
    <location>
        <begin position="81"/>
        <end position="167"/>
    </location>
</feature>
<dbReference type="EMBL" id="JACASE010000002">
    <property type="protein sequence ID" value="KAF6496138.1"/>
    <property type="molecule type" value="Genomic_DNA"/>
</dbReference>
<protein>
    <recommendedName>
        <fullName evidence="5">L3MBTL histone methyl-lysine binding protein 2</fullName>
    </recommendedName>
</protein>
<evidence type="ECO:0000313" key="3">
    <source>
        <dbReference type="EMBL" id="KAF6496138.1"/>
    </source>
</evidence>
<evidence type="ECO:0000256" key="2">
    <source>
        <dbReference type="PROSITE-ProRule" id="PRU00459"/>
    </source>
</evidence>
<dbReference type="GO" id="GO:0042393">
    <property type="term" value="F:histone binding"/>
    <property type="evidence" value="ECO:0007669"/>
    <property type="project" value="TreeGrafter"/>
</dbReference>
<dbReference type="PANTHER" id="PTHR12247">
    <property type="entry name" value="POLYCOMB GROUP PROTEIN"/>
    <property type="match status" value="1"/>
</dbReference>
<dbReference type="Proteomes" id="UP000593571">
    <property type="component" value="Unassembled WGS sequence"/>
</dbReference>
<dbReference type="SUPFAM" id="SSF63748">
    <property type="entry name" value="Tudor/PWWP/MBT"/>
    <property type="match status" value="2"/>
</dbReference>
<organism evidence="3 4">
    <name type="scientific">Rousettus aegyptiacus</name>
    <name type="common">Egyptian fruit bat</name>
    <name type="synonym">Pteropus aegyptiacus</name>
    <dbReference type="NCBI Taxonomy" id="9407"/>
    <lineage>
        <taxon>Eukaryota</taxon>
        <taxon>Metazoa</taxon>
        <taxon>Chordata</taxon>
        <taxon>Craniata</taxon>
        <taxon>Vertebrata</taxon>
        <taxon>Euteleostomi</taxon>
        <taxon>Mammalia</taxon>
        <taxon>Eutheria</taxon>
        <taxon>Laurasiatheria</taxon>
        <taxon>Chiroptera</taxon>
        <taxon>Yinpterochiroptera</taxon>
        <taxon>Pteropodoidea</taxon>
        <taxon>Pteropodidae</taxon>
        <taxon>Rousettinae</taxon>
        <taxon>Rousettus</taxon>
    </lineage>
</organism>
<reference evidence="3 4" key="1">
    <citation type="journal article" date="2020" name="Nature">
        <title>Six reference-quality genomes reveal evolution of bat adaptations.</title>
        <authorList>
            <person name="Jebb D."/>
            <person name="Huang Z."/>
            <person name="Pippel M."/>
            <person name="Hughes G.M."/>
            <person name="Lavrichenko K."/>
            <person name="Devanna P."/>
            <person name="Winkler S."/>
            <person name="Jermiin L.S."/>
            <person name="Skirmuntt E.C."/>
            <person name="Katzourakis A."/>
            <person name="Burkitt-Gray L."/>
            <person name="Ray D.A."/>
            <person name="Sullivan K.A.M."/>
            <person name="Roscito J.G."/>
            <person name="Kirilenko B.M."/>
            <person name="Davalos L.M."/>
            <person name="Corthals A.P."/>
            <person name="Power M.L."/>
            <person name="Jones G."/>
            <person name="Ransome R.D."/>
            <person name="Dechmann D.K.N."/>
            <person name="Locatelli A.G."/>
            <person name="Puechmaille S.J."/>
            <person name="Fedrigo O."/>
            <person name="Jarvis E.D."/>
            <person name="Hiller M."/>
            <person name="Vernes S.C."/>
            <person name="Myers E.W."/>
            <person name="Teeling E.C."/>
        </authorList>
    </citation>
    <scope>NUCLEOTIDE SEQUENCE [LARGE SCALE GENOMIC DNA]</scope>
    <source>
        <strain evidence="3">MRouAeg1</strain>
        <tissue evidence="3">Muscle</tissue>
    </source>
</reference>
<dbReference type="GO" id="GO:0045892">
    <property type="term" value="P:negative regulation of DNA-templated transcription"/>
    <property type="evidence" value="ECO:0007669"/>
    <property type="project" value="TreeGrafter"/>
</dbReference>
<dbReference type="CDD" id="cd20100">
    <property type="entry name" value="MBT_dSfmbt-like_rpt4"/>
    <property type="match status" value="1"/>
</dbReference>
<evidence type="ECO:0008006" key="5">
    <source>
        <dbReference type="Google" id="ProtNLM"/>
    </source>
</evidence>